<dbReference type="PROSITE" id="PS00108">
    <property type="entry name" value="PROTEIN_KINASE_ST"/>
    <property type="match status" value="1"/>
</dbReference>
<protein>
    <recommendedName>
        <fullName evidence="2">Protein kinase domain-containing protein</fullName>
    </recommendedName>
</protein>
<feature type="compositionally biased region" description="Basic and acidic residues" evidence="1">
    <location>
        <begin position="800"/>
        <end position="832"/>
    </location>
</feature>
<sequence length="1491" mass="161971">MKKLFSKIDNTTKEPNSYVGKVFVVGRVSVTVEDVLAEGGFAVVFLVKANSGNARYALKRMYVNNEHDLNVAKREIQIASNLSGHKNIIGYVDSSLTHTGNGVYEVLLLMPYCKTHVLQMMNSRLQSGFSETEVLQMFCDMCEAVSRLHHCQTPIIHRDLKVENILLSESGHYVLCDFGSATGKVLNPQIQGVPAVEDEIKKYTTLSYRAPEMVDLYSGRPITTKADIWALGCLLYKLCFFSLPFGESTLAIQSGNFTIPDNSRYSKGVHCLIRYMLEPDQDKRPDIFQVSFVAFSLQGKDCPVQNLHKSPLPVVDQLPVPQLESESKRTAVKVTKQTVAPLVEGTSVAPRQRPKGGQPLPVGVLPLPLASQHAPPSSSGRRPVAPLPVNAVSQSPVAANGASVINSDIPVGSVNVPIVASCQPSTQATFGSNPTVAHQPPSQLSFACTLPSSNTTSQTFFPSPVAAPAGFDARIPSHPVIPSIQGPSINQTCLGQTPGNCGEKREKKESLEALFPPSGFPDPFRDDGNVAESGPPQGPPPVPPPTLTLPSANTKSGAHKLESVSQCIATATPPSSPTLAPPKGHRRNMSDTSAFNKVFANETSQFLAPYEASVKSRSGSNSPPDNSDAPSRTSNIPESSRQHVGVSASHGELANTVTAGGRSLSADIADWNPFEDSTPFSQLTEDHIFGAEFDKIRRGSQSSISNVKSRESLVMAYTDMPEDPFSSAPFSMPASKHLRDKQSSKKASSGGVYKAVDMPRSEQWGQHSSSNSSPDRNEHGDGGTSFLLGSASSPPFVRAPAEDRSKYEKLSHNFDDVSSDDSHNRKPDEGNKVRRRRRSGKTSGGRGKKEVNDVPSTSYSGNLSEDSIGSASDLHAMNDDEHLGDDEKKCDNIVKRNEETISESIVTCGSSAYHAECESVTTHEDDEISRLKGFRKVRENLAIDAQKPFIEEADENITQDLLFVGHQYGDKPLLADDELDTEDDYGDRSPSPVSAFTKEKLWKSHEENDSKLGSLRDPTDVFALAPFQKPLVYSRRSSSRGSNRKVHLYQSRSQPASQTVSPMDLVSSSNKSTFLVSSSPPNFSLTPECSSVSFPKMSLPYAGSSAGSGDQIFSDSFGKVDEMLRNSAHDEIECSKQDMSDCFKADGRYDSTHFASSVPPIQEQDEPSDGGKDMFGSSPFNSGSYANPFNSTNVAVVPPSTYHVPTPNTPSPNKPPSSYASPCQEYFCIPPIAKTVPDSLHLKESPGCRLTVAPHKSPPPAIASDQRNASAHDLFGSVPFNEMTSKILISQKNKQSVSSPQELPLSQHSMRPASLSLGHVSSNQHCGKSSSILNSMSGFLYLAQPNTQHSQYFDEEIDIPESSQVKEPDITSPKQNIKKERSKGDRSKYHLIEERIESDSLNIPTKLSNKVVKSSTQKKLNKASKKGTSDKTPNTAAAGFSNMSFEDFPSDEREDVTDQMVVPFEVVRSEKSAYDGERRFGSLKRRSNPFS</sequence>
<feature type="region of interest" description="Disordered" evidence="1">
    <location>
        <begin position="344"/>
        <end position="385"/>
    </location>
</feature>
<feature type="compositionally biased region" description="Polar residues" evidence="1">
    <location>
        <begin position="1050"/>
        <end position="1065"/>
    </location>
</feature>
<feature type="region of interest" description="Disordered" evidence="1">
    <location>
        <begin position="1410"/>
        <end position="1456"/>
    </location>
</feature>
<dbReference type="Gene3D" id="1.10.510.10">
    <property type="entry name" value="Transferase(Phosphotransferase) domain 1"/>
    <property type="match status" value="1"/>
</dbReference>
<accession>A0AAN9V719</accession>
<reference evidence="3 4" key="1">
    <citation type="submission" date="2024-03" db="EMBL/GenBank/DDBJ databases">
        <title>The genome assembly and annotation of the cricket Gryllus longicercus Weissman &amp; Gray.</title>
        <authorList>
            <person name="Szrajer S."/>
            <person name="Gray D."/>
            <person name="Ylla G."/>
        </authorList>
    </citation>
    <scope>NUCLEOTIDE SEQUENCE [LARGE SCALE GENOMIC DNA]</scope>
    <source>
        <strain evidence="3">DAG 2021-001</strain>
        <tissue evidence="3">Whole body minus gut</tissue>
    </source>
</reference>
<dbReference type="InterPro" id="IPR051744">
    <property type="entry name" value="AP2_assoc_SerThr_kinase"/>
</dbReference>
<dbReference type="SUPFAM" id="SSF56112">
    <property type="entry name" value="Protein kinase-like (PK-like)"/>
    <property type="match status" value="1"/>
</dbReference>
<organism evidence="3 4">
    <name type="scientific">Gryllus longicercus</name>
    <dbReference type="NCBI Taxonomy" id="2509291"/>
    <lineage>
        <taxon>Eukaryota</taxon>
        <taxon>Metazoa</taxon>
        <taxon>Ecdysozoa</taxon>
        <taxon>Arthropoda</taxon>
        <taxon>Hexapoda</taxon>
        <taxon>Insecta</taxon>
        <taxon>Pterygota</taxon>
        <taxon>Neoptera</taxon>
        <taxon>Polyneoptera</taxon>
        <taxon>Orthoptera</taxon>
        <taxon>Ensifera</taxon>
        <taxon>Gryllidea</taxon>
        <taxon>Grylloidea</taxon>
        <taxon>Gryllidae</taxon>
        <taxon>Gryllinae</taxon>
        <taxon>Gryllus</taxon>
    </lineage>
</organism>
<keyword evidence="4" id="KW-1185">Reference proteome</keyword>
<evidence type="ECO:0000313" key="4">
    <source>
        <dbReference type="Proteomes" id="UP001378592"/>
    </source>
</evidence>
<name>A0AAN9V719_9ORTH</name>
<feature type="domain" description="Protein kinase" evidence="2">
    <location>
        <begin position="30"/>
        <end position="296"/>
    </location>
</feature>
<feature type="region of interest" description="Disordered" evidence="1">
    <location>
        <begin position="483"/>
        <end position="590"/>
    </location>
</feature>
<dbReference type="Proteomes" id="UP001378592">
    <property type="component" value="Unassembled WGS sequence"/>
</dbReference>
<dbReference type="GO" id="GO:0004672">
    <property type="term" value="F:protein kinase activity"/>
    <property type="evidence" value="ECO:0007669"/>
    <property type="project" value="InterPro"/>
</dbReference>
<feature type="compositionally biased region" description="Pro residues" evidence="1">
    <location>
        <begin position="536"/>
        <end position="547"/>
    </location>
</feature>
<dbReference type="GO" id="GO:0005524">
    <property type="term" value="F:ATP binding"/>
    <property type="evidence" value="ECO:0007669"/>
    <property type="project" value="InterPro"/>
</dbReference>
<feature type="compositionally biased region" description="Low complexity" evidence="1">
    <location>
        <begin position="616"/>
        <end position="632"/>
    </location>
</feature>
<feature type="compositionally biased region" description="Polar residues" evidence="1">
    <location>
        <begin position="854"/>
        <end position="870"/>
    </location>
</feature>
<proteinExistence type="predicted"/>
<feature type="region of interest" description="Disordered" evidence="1">
    <location>
        <begin position="1153"/>
        <end position="1179"/>
    </location>
</feature>
<dbReference type="EMBL" id="JAZDUA010000715">
    <property type="protein sequence ID" value="KAK7789732.1"/>
    <property type="molecule type" value="Genomic_DNA"/>
</dbReference>
<dbReference type="Pfam" id="PF00069">
    <property type="entry name" value="Pkinase"/>
    <property type="match status" value="1"/>
</dbReference>
<dbReference type="SMART" id="SM00220">
    <property type="entry name" value="S_TKc"/>
    <property type="match status" value="1"/>
</dbReference>
<feature type="region of interest" description="Disordered" evidence="1">
    <location>
        <begin position="728"/>
        <end position="887"/>
    </location>
</feature>
<feature type="region of interest" description="Disordered" evidence="1">
    <location>
        <begin position="1034"/>
        <end position="1065"/>
    </location>
</feature>
<feature type="compositionally biased region" description="Basic and acidic residues" evidence="1">
    <location>
        <begin position="502"/>
        <end position="511"/>
    </location>
</feature>
<evidence type="ECO:0000259" key="2">
    <source>
        <dbReference type="PROSITE" id="PS50011"/>
    </source>
</evidence>
<dbReference type="InterPro" id="IPR000719">
    <property type="entry name" value="Prot_kinase_dom"/>
</dbReference>
<dbReference type="PROSITE" id="PS50011">
    <property type="entry name" value="PROTEIN_KINASE_DOM"/>
    <property type="match status" value="1"/>
</dbReference>
<dbReference type="InterPro" id="IPR011009">
    <property type="entry name" value="Kinase-like_dom_sf"/>
</dbReference>
<feature type="region of interest" description="Disordered" evidence="1">
    <location>
        <begin position="1361"/>
        <end position="1386"/>
    </location>
</feature>
<feature type="compositionally biased region" description="Polar residues" evidence="1">
    <location>
        <begin position="763"/>
        <end position="774"/>
    </location>
</feature>
<feature type="compositionally biased region" description="Basic and acidic residues" evidence="1">
    <location>
        <begin position="876"/>
        <end position="887"/>
    </location>
</feature>
<evidence type="ECO:0000313" key="3">
    <source>
        <dbReference type="EMBL" id="KAK7789732.1"/>
    </source>
</evidence>
<evidence type="ECO:0000256" key="1">
    <source>
        <dbReference type="SAM" id="MobiDB-lite"/>
    </source>
</evidence>
<dbReference type="CDD" id="cd14037">
    <property type="entry name" value="STKc_NAK_like"/>
    <property type="match status" value="1"/>
</dbReference>
<dbReference type="InterPro" id="IPR008271">
    <property type="entry name" value="Ser/Thr_kinase_AS"/>
</dbReference>
<dbReference type="PANTHER" id="PTHR47907:SF4">
    <property type="entry name" value="BMP-2-INDUCIBLE PROTEIN KINASE ISOFORM X1"/>
    <property type="match status" value="1"/>
</dbReference>
<feature type="region of interest" description="Disordered" evidence="1">
    <location>
        <begin position="611"/>
        <end position="652"/>
    </location>
</feature>
<feature type="compositionally biased region" description="Basic and acidic residues" evidence="1">
    <location>
        <begin position="1377"/>
        <end position="1386"/>
    </location>
</feature>
<feature type="compositionally biased region" description="Polar residues" evidence="1">
    <location>
        <begin position="485"/>
        <end position="499"/>
    </location>
</feature>
<gene>
    <name evidence="3" type="ORF">R5R35_013333</name>
</gene>
<comment type="caution">
    <text evidence="3">The sequence shown here is derived from an EMBL/GenBank/DDBJ whole genome shotgun (WGS) entry which is preliminary data.</text>
</comment>
<feature type="compositionally biased region" description="Low complexity" evidence="1">
    <location>
        <begin position="356"/>
        <end position="369"/>
    </location>
</feature>
<dbReference type="PANTHER" id="PTHR47907">
    <property type="entry name" value="PROTEIN KINASE DOMAIN-CONTAINING PROTEIN"/>
    <property type="match status" value="1"/>
</dbReference>